<accession>A0A8H6YGQ0</accession>
<keyword evidence="1" id="KW-0472">Membrane</keyword>
<keyword evidence="1" id="KW-1133">Transmembrane helix</keyword>
<evidence type="ECO:0000256" key="1">
    <source>
        <dbReference type="SAM" id="Phobius"/>
    </source>
</evidence>
<feature type="transmembrane region" description="Helical" evidence="1">
    <location>
        <begin position="47"/>
        <end position="70"/>
    </location>
</feature>
<proteinExistence type="predicted"/>
<evidence type="ECO:0000313" key="2">
    <source>
        <dbReference type="EMBL" id="KAF7358396.1"/>
    </source>
</evidence>
<dbReference type="Proteomes" id="UP000620124">
    <property type="component" value="Unassembled WGS sequence"/>
</dbReference>
<dbReference type="AlphaFoldDB" id="A0A8H6YGQ0"/>
<reference evidence="2" key="1">
    <citation type="submission" date="2020-05" db="EMBL/GenBank/DDBJ databases">
        <title>Mycena genomes resolve the evolution of fungal bioluminescence.</title>
        <authorList>
            <person name="Tsai I.J."/>
        </authorList>
    </citation>
    <scope>NUCLEOTIDE SEQUENCE</scope>
    <source>
        <strain evidence="2">CCC161011</strain>
    </source>
</reference>
<protein>
    <submittedName>
        <fullName evidence="2">Uncharacterized protein</fullName>
    </submittedName>
</protein>
<name>A0A8H6YGQ0_9AGAR</name>
<keyword evidence="3" id="KW-1185">Reference proteome</keyword>
<gene>
    <name evidence="2" type="ORF">MVEN_00889700</name>
</gene>
<comment type="caution">
    <text evidence="2">The sequence shown here is derived from an EMBL/GenBank/DDBJ whole genome shotgun (WGS) entry which is preliminary data.</text>
</comment>
<evidence type="ECO:0000313" key="3">
    <source>
        <dbReference type="Proteomes" id="UP000620124"/>
    </source>
</evidence>
<dbReference type="EMBL" id="JACAZI010000006">
    <property type="protein sequence ID" value="KAF7358396.1"/>
    <property type="molecule type" value="Genomic_DNA"/>
</dbReference>
<sequence length="171" mass="18239">MSCLFRRRICYCNEIIAHCHCAPIKRESCVAKPHSHSHSHPDPFHSFSLPLLLISFIMFFSASIAFGFLVSLSEIAVHSAPLTTRDGGRQVCSGLGGTGICAPLPDGCTNINDVGSLVLSAQDDCVGFPLQDCSVIGTTEPALELFLGNADDLTGDQINSIFCPSAAELNQ</sequence>
<keyword evidence="1" id="KW-0812">Transmembrane</keyword>
<organism evidence="2 3">
    <name type="scientific">Mycena venus</name>
    <dbReference type="NCBI Taxonomy" id="2733690"/>
    <lineage>
        <taxon>Eukaryota</taxon>
        <taxon>Fungi</taxon>
        <taxon>Dikarya</taxon>
        <taxon>Basidiomycota</taxon>
        <taxon>Agaricomycotina</taxon>
        <taxon>Agaricomycetes</taxon>
        <taxon>Agaricomycetidae</taxon>
        <taxon>Agaricales</taxon>
        <taxon>Marasmiineae</taxon>
        <taxon>Mycenaceae</taxon>
        <taxon>Mycena</taxon>
    </lineage>
</organism>
<dbReference type="OrthoDB" id="2822495at2759"/>